<protein>
    <recommendedName>
        <fullName evidence="7">Gypsy retrotransposon integrase-like protein 1</fullName>
    </recommendedName>
</protein>
<dbReference type="Gene3D" id="1.10.340.70">
    <property type="match status" value="1"/>
</dbReference>
<dbReference type="EMBL" id="QBIY01011785">
    <property type="protein sequence ID" value="RXN29484.1"/>
    <property type="molecule type" value="Genomic_DNA"/>
</dbReference>
<evidence type="ECO:0000256" key="5">
    <source>
        <dbReference type="ARBA" id="ARBA00022801"/>
    </source>
</evidence>
<dbReference type="AlphaFoldDB" id="A0A498NC52"/>
<feature type="domain" description="Integrase zinc-binding" evidence="9">
    <location>
        <begin position="197"/>
        <end position="229"/>
    </location>
</feature>
<evidence type="ECO:0000256" key="3">
    <source>
        <dbReference type="ARBA" id="ARBA00022722"/>
    </source>
</evidence>
<evidence type="ECO:0000256" key="2">
    <source>
        <dbReference type="ARBA" id="ARBA00022695"/>
    </source>
</evidence>
<keyword evidence="6" id="KW-0695">RNA-directed DNA polymerase</keyword>
<evidence type="ECO:0000313" key="10">
    <source>
        <dbReference type="EMBL" id="RXN29484.1"/>
    </source>
</evidence>
<dbReference type="PANTHER" id="PTHR37984:SF5">
    <property type="entry name" value="PROTEIN NYNRIN-LIKE"/>
    <property type="match status" value="1"/>
</dbReference>
<evidence type="ECO:0000259" key="9">
    <source>
        <dbReference type="Pfam" id="PF17921"/>
    </source>
</evidence>
<dbReference type="SUPFAM" id="SSF56672">
    <property type="entry name" value="DNA/RNA polymerases"/>
    <property type="match status" value="1"/>
</dbReference>
<dbReference type="InterPro" id="IPR043502">
    <property type="entry name" value="DNA/RNA_pol_sf"/>
</dbReference>
<keyword evidence="2" id="KW-0548">Nucleotidyltransferase</keyword>
<reference evidence="10 11" key="1">
    <citation type="submission" date="2018-03" db="EMBL/GenBank/DDBJ databases">
        <title>Draft genome sequence of Rohu Carp (Labeo rohita).</title>
        <authorList>
            <person name="Das P."/>
            <person name="Kushwaha B."/>
            <person name="Joshi C.G."/>
            <person name="Kumar D."/>
            <person name="Nagpure N.S."/>
            <person name="Sahoo L."/>
            <person name="Das S.P."/>
            <person name="Bit A."/>
            <person name="Patnaik S."/>
            <person name="Meher P.K."/>
            <person name="Jayasankar P."/>
            <person name="Koringa P.G."/>
            <person name="Patel N.V."/>
            <person name="Hinsu A.T."/>
            <person name="Kumar R."/>
            <person name="Pandey M."/>
            <person name="Agarwal S."/>
            <person name="Srivastava S."/>
            <person name="Singh M."/>
            <person name="Iquebal M.A."/>
            <person name="Jaiswal S."/>
            <person name="Angadi U.B."/>
            <person name="Kumar N."/>
            <person name="Raza M."/>
            <person name="Shah T.M."/>
            <person name="Rai A."/>
            <person name="Jena J.K."/>
        </authorList>
    </citation>
    <scope>NUCLEOTIDE SEQUENCE [LARGE SCALE GENOMIC DNA]</scope>
    <source>
        <strain evidence="10">DASCIFA01</strain>
        <tissue evidence="10">Testis</tissue>
    </source>
</reference>
<feature type="domain" description="Reverse transcriptase RNase H-like" evidence="8">
    <location>
        <begin position="1"/>
        <end position="84"/>
    </location>
</feature>
<gene>
    <name evidence="10" type="ORF">ROHU_036280</name>
</gene>
<dbReference type="InterPro" id="IPR050951">
    <property type="entry name" value="Retrovirus_Pol_polyprotein"/>
</dbReference>
<keyword evidence="5" id="KW-0378">Hydrolase</keyword>
<dbReference type="CDD" id="cd09274">
    <property type="entry name" value="RNase_HI_RT_Ty3"/>
    <property type="match status" value="1"/>
</dbReference>
<proteinExistence type="predicted"/>
<evidence type="ECO:0000256" key="4">
    <source>
        <dbReference type="ARBA" id="ARBA00022759"/>
    </source>
</evidence>
<dbReference type="Pfam" id="PF17921">
    <property type="entry name" value="Integrase_H2C2"/>
    <property type="match status" value="1"/>
</dbReference>
<evidence type="ECO:0000256" key="7">
    <source>
        <dbReference type="ARBA" id="ARBA00039658"/>
    </source>
</evidence>
<evidence type="ECO:0000256" key="6">
    <source>
        <dbReference type="ARBA" id="ARBA00022918"/>
    </source>
</evidence>
<organism evidence="10 11">
    <name type="scientific">Labeo rohita</name>
    <name type="common">Indian major carp</name>
    <name type="synonym">Cyprinus rohita</name>
    <dbReference type="NCBI Taxonomy" id="84645"/>
    <lineage>
        <taxon>Eukaryota</taxon>
        <taxon>Metazoa</taxon>
        <taxon>Chordata</taxon>
        <taxon>Craniata</taxon>
        <taxon>Vertebrata</taxon>
        <taxon>Euteleostomi</taxon>
        <taxon>Actinopterygii</taxon>
        <taxon>Neopterygii</taxon>
        <taxon>Teleostei</taxon>
        <taxon>Ostariophysi</taxon>
        <taxon>Cypriniformes</taxon>
        <taxon>Cyprinidae</taxon>
        <taxon>Labeoninae</taxon>
        <taxon>Labeonini</taxon>
        <taxon>Labeo</taxon>
    </lineage>
</organism>
<sequence length="268" mass="30378">MQKDDVGRDVAVAFASRTLHKAERLYSTPEKEYLGVIWGLEHFIPYIEGLHVTIYTDHNSLRWLMNRPNPSGRLARWSLRLQDFDFSIVHKPGVQNNVPDALSRSPLLHSAGPIDILPAHAVIGGLDLRSLSSVMITDREQLKQLQEDDPVVGNLIRNLEGDGMDEEHVVQDGLLYYKDPKVTCGLHPMKQLKLFLPTVVRPTVLKYYHDHPTAGHLGVTKTLARLRQRKRKNVIEQIQLHDKVLDVCVCMCLWCISESSLNLPVTSS</sequence>
<dbReference type="GO" id="GO:0003964">
    <property type="term" value="F:RNA-directed DNA polymerase activity"/>
    <property type="evidence" value="ECO:0007669"/>
    <property type="project" value="UniProtKB-KW"/>
</dbReference>
<dbReference type="GO" id="GO:0004519">
    <property type="term" value="F:endonuclease activity"/>
    <property type="evidence" value="ECO:0007669"/>
    <property type="project" value="UniProtKB-KW"/>
</dbReference>
<accession>A0A498NC52</accession>
<name>A0A498NC52_LABRO</name>
<dbReference type="InterPro" id="IPR041373">
    <property type="entry name" value="RT_RNaseH"/>
</dbReference>
<keyword evidence="4" id="KW-0255">Endonuclease</keyword>
<keyword evidence="11" id="KW-1185">Reference proteome</keyword>
<dbReference type="InterPro" id="IPR041588">
    <property type="entry name" value="Integrase_H2C2"/>
</dbReference>
<dbReference type="Pfam" id="PF17917">
    <property type="entry name" value="RT_RNaseH"/>
    <property type="match status" value="1"/>
</dbReference>
<comment type="caution">
    <text evidence="10">The sequence shown here is derived from an EMBL/GenBank/DDBJ whole genome shotgun (WGS) entry which is preliminary data.</text>
</comment>
<dbReference type="PANTHER" id="PTHR37984">
    <property type="entry name" value="PROTEIN CBG26694"/>
    <property type="match status" value="1"/>
</dbReference>
<evidence type="ECO:0000259" key="8">
    <source>
        <dbReference type="Pfam" id="PF17917"/>
    </source>
</evidence>
<dbReference type="Proteomes" id="UP000290572">
    <property type="component" value="Unassembled WGS sequence"/>
</dbReference>
<keyword evidence="1" id="KW-0808">Transferase</keyword>
<dbReference type="STRING" id="84645.A0A498NC52"/>
<evidence type="ECO:0000313" key="11">
    <source>
        <dbReference type="Proteomes" id="UP000290572"/>
    </source>
</evidence>
<dbReference type="GO" id="GO:0016787">
    <property type="term" value="F:hydrolase activity"/>
    <property type="evidence" value="ECO:0007669"/>
    <property type="project" value="UniProtKB-KW"/>
</dbReference>
<evidence type="ECO:0000256" key="1">
    <source>
        <dbReference type="ARBA" id="ARBA00022679"/>
    </source>
</evidence>
<keyword evidence="3" id="KW-0540">Nuclease</keyword>